<keyword evidence="3" id="KW-0319">Glycerol metabolism</keyword>
<dbReference type="EC" id="3.1.4.46" evidence="1"/>
<evidence type="ECO:0000256" key="2">
    <source>
        <dbReference type="ARBA" id="ARBA00022729"/>
    </source>
</evidence>
<dbReference type="Gene3D" id="3.20.20.190">
    <property type="entry name" value="Phosphatidylinositol (PI) phosphodiesterase"/>
    <property type="match status" value="2"/>
</dbReference>
<evidence type="ECO:0000256" key="5">
    <source>
        <dbReference type="ARBA" id="ARBA00023180"/>
    </source>
</evidence>
<dbReference type="InterPro" id="IPR017946">
    <property type="entry name" value="PLC-like_Pdiesterase_TIM-brl"/>
</dbReference>
<feature type="domain" description="GP-PDE" evidence="8">
    <location>
        <begin position="377"/>
        <end position="676"/>
    </location>
</feature>
<organism evidence="9">
    <name type="scientific">Daucus carota subsp. sativus</name>
    <name type="common">Carrot</name>
    <dbReference type="NCBI Taxonomy" id="79200"/>
    <lineage>
        <taxon>Eukaryota</taxon>
        <taxon>Viridiplantae</taxon>
        <taxon>Streptophyta</taxon>
        <taxon>Embryophyta</taxon>
        <taxon>Tracheophyta</taxon>
        <taxon>Spermatophyta</taxon>
        <taxon>Magnoliopsida</taxon>
        <taxon>eudicotyledons</taxon>
        <taxon>Gunneridae</taxon>
        <taxon>Pentapetalae</taxon>
        <taxon>asterids</taxon>
        <taxon>campanulids</taxon>
        <taxon>Apiales</taxon>
        <taxon>Apiaceae</taxon>
        <taxon>Apioideae</taxon>
        <taxon>Scandiceae</taxon>
        <taxon>Daucinae</taxon>
        <taxon>Daucus</taxon>
        <taxon>Daucus sect. Daucus</taxon>
    </lineage>
</organism>
<keyword evidence="4" id="KW-0378">Hydrolase</keyword>
<evidence type="ECO:0000259" key="8">
    <source>
        <dbReference type="PROSITE" id="PS51704"/>
    </source>
</evidence>
<reference evidence="9" key="1">
    <citation type="journal article" date="2016" name="Nat. Genet.">
        <title>A high-quality carrot genome assembly provides new insights into carotenoid accumulation and asterid genome evolution.</title>
        <authorList>
            <person name="Iorizzo M."/>
            <person name="Ellison S."/>
            <person name="Senalik D."/>
            <person name="Zeng P."/>
            <person name="Satapoomin P."/>
            <person name="Huang J."/>
            <person name="Bowman M."/>
            <person name="Iovene M."/>
            <person name="Sanseverino W."/>
            <person name="Cavagnaro P."/>
            <person name="Yildiz M."/>
            <person name="Macko-Podgorni A."/>
            <person name="Moranska E."/>
            <person name="Grzebelus E."/>
            <person name="Grzebelus D."/>
            <person name="Ashrafi H."/>
            <person name="Zheng Z."/>
            <person name="Cheng S."/>
            <person name="Spooner D."/>
            <person name="Van Deynze A."/>
            <person name="Simon P."/>
        </authorList>
    </citation>
    <scope>NUCLEOTIDE SEQUENCE [LARGE SCALE GENOMIC DNA]</scope>
    <source>
        <tissue evidence="9">Leaf</tissue>
    </source>
</reference>
<evidence type="ECO:0000313" key="9">
    <source>
        <dbReference type="EMBL" id="KZM96132.1"/>
    </source>
</evidence>
<evidence type="ECO:0000256" key="7">
    <source>
        <dbReference type="SAM" id="SignalP"/>
    </source>
</evidence>
<dbReference type="OMA" id="GFDYWAD"/>
<proteinExistence type="predicted"/>
<dbReference type="Gramene" id="KZM96132">
    <property type="protein sequence ID" value="KZM96132"/>
    <property type="gene ID" value="DCAR_019374"/>
</dbReference>
<evidence type="ECO:0000256" key="6">
    <source>
        <dbReference type="ARBA" id="ARBA00047512"/>
    </source>
</evidence>
<evidence type="ECO:0000256" key="1">
    <source>
        <dbReference type="ARBA" id="ARBA00012247"/>
    </source>
</evidence>
<feature type="chain" id="PRO_5007830879" description="glycerophosphodiester phosphodiesterase" evidence="7">
    <location>
        <begin position="26"/>
        <end position="774"/>
    </location>
</feature>
<dbReference type="PANTHER" id="PTHR43620:SF44">
    <property type="entry name" value="GLYCEROPHOSPHODIESTER PHOSPHODIESTERASE GDPDL6-RELATED"/>
    <property type="match status" value="1"/>
</dbReference>
<feature type="signal peptide" evidence="7">
    <location>
        <begin position="1"/>
        <end position="25"/>
    </location>
</feature>
<evidence type="ECO:0000256" key="3">
    <source>
        <dbReference type="ARBA" id="ARBA00022798"/>
    </source>
</evidence>
<dbReference type="PANTHER" id="PTHR43620">
    <property type="entry name" value="GLYCEROPHOSPHORYL DIESTER PHOSPHODIESTERASE"/>
    <property type="match status" value="1"/>
</dbReference>
<dbReference type="SUPFAM" id="SSF51695">
    <property type="entry name" value="PLC-like phosphodiesterases"/>
    <property type="match status" value="2"/>
</dbReference>
<dbReference type="CDD" id="cd08604">
    <property type="entry name" value="GDPD_SHV3_repeat_2"/>
    <property type="match status" value="1"/>
</dbReference>
<dbReference type="Pfam" id="PF03009">
    <property type="entry name" value="GDPD"/>
    <property type="match status" value="2"/>
</dbReference>
<dbReference type="GO" id="GO:0006071">
    <property type="term" value="P:glycerol metabolic process"/>
    <property type="evidence" value="ECO:0007669"/>
    <property type="project" value="UniProtKB-KW"/>
</dbReference>
<comment type="catalytic activity">
    <reaction evidence="6">
        <text>a sn-glycero-3-phosphodiester + H2O = an alcohol + sn-glycerol 3-phosphate + H(+)</text>
        <dbReference type="Rhea" id="RHEA:12969"/>
        <dbReference type="ChEBI" id="CHEBI:15377"/>
        <dbReference type="ChEBI" id="CHEBI:15378"/>
        <dbReference type="ChEBI" id="CHEBI:30879"/>
        <dbReference type="ChEBI" id="CHEBI:57597"/>
        <dbReference type="ChEBI" id="CHEBI:83408"/>
        <dbReference type="EC" id="3.1.4.46"/>
    </reaction>
</comment>
<protein>
    <recommendedName>
        <fullName evidence="1">glycerophosphodiester phosphodiesterase</fullName>
        <ecNumber evidence="1">3.1.4.46</ecNumber>
    </recommendedName>
</protein>
<dbReference type="EMBL" id="LNRQ01000005">
    <property type="protein sequence ID" value="KZM96132.1"/>
    <property type="molecule type" value="Genomic_DNA"/>
</dbReference>
<dbReference type="FunFam" id="3.20.20.190:FF:000011">
    <property type="entry name" value="Glycerophosphodiester phosphodiesterase GDPDL3"/>
    <property type="match status" value="1"/>
</dbReference>
<keyword evidence="2 7" id="KW-0732">Signal</keyword>
<evidence type="ECO:0000256" key="4">
    <source>
        <dbReference type="ARBA" id="ARBA00022801"/>
    </source>
</evidence>
<dbReference type="STRING" id="79200.A0A162A4M1"/>
<gene>
    <name evidence="9" type="ORF">DCAR_019374</name>
</gene>
<dbReference type="GO" id="GO:0006629">
    <property type="term" value="P:lipid metabolic process"/>
    <property type="evidence" value="ECO:0007669"/>
    <property type="project" value="InterPro"/>
</dbReference>
<keyword evidence="5" id="KW-0325">Glycoprotein</keyword>
<dbReference type="InterPro" id="IPR030395">
    <property type="entry name" value="GP_PDE_dom"/>
</dbReference>
<dbReference type="GO" id="GO:0008889">
    <property type="term" value="F:glycerophosphodiester phosphodiesterase activity"/>
    <property type="evidence" value="ECO:0007669"/>
    <property type="project" value="UniProtKB-EC"/>
</dbReference>
<accession>A0A162A4M1</accession>
<dbReference type="PROSITE" id="PS51704">
    <property type="entry name" value="GP_PDE"/>
    <property type="match status" value="2"/>
</dbReference>
<name>A0A162A4M1_DAUCS</name>
<feature type="domain" description="GP-PDE" evidence="8">
    <location>
        <begin position="61"/>
        <end position="361"/>
    </location>
</feature>
<sequence length="774" mass="84013">MQVPGIMSRQLCFVSLLLLAGLAAARNNPNSGHHKHGPQDGHVHAPPSVNKKFLTLSGGPPVVVARGGYSGLFPDSSDQAYSFAPMTSLPDTIMYCNVQLTKDNLGVCTTDILIDLSTTAALAYPKGDKTYNINGRDLHGWFAMDYMLDDLKNTTFYVQNVFSRSSAFDGMAQILTPDDLAEIAATGKNRMWLNFDNDMFYAQHKLDAAKYIQESGKLWTPSHISSSELDFLKSLSTKVDKTKTKLVFKFLGKEDVEPTSRQKYGQIDLATLKPFVAGIVVPKDYIFPITKDNYTDAPTTLVADAHRLGLEVYASGFSNDMVASYNYSYDPVNEYLQFIDNSQFSIDGVLTDFPSTASNSIACFSQSKNITTKTTKGLVISHNGASGDFPGCTDLAYQKAIDAGADIIDCNVQMSKDGIAFCSSNIDLTGTTTAVTSFMDRSSNIPEIQPTNGIFSFDLTWSEVESLKPTIEVPIKDGSLLRNPRNKNKGKFLTLDAFLELAKTRKTGGVMIKIRNAAYLASKKGLGVIDAVNTALQKAGLDKETTQKVMIQSEDSSVLAAFKSIPTYERVLSIKEAVSDAPPAVVEEIKKNANAVVIDRESIVQTNSGFFTTTFTKVVEEMHAGNLSVYVSRIRNEYLFLSLDYLADPYLELATFASLKVDGLVTDYPATATAYLRNPCSDVNNPATAIAISAISPGNLIKQVDQTALPPALPPSPVLDNEDVVDPPLPPVTKIKNNAAPAQAPKASGATKRVGNFGIVSTVITLFFGMVCFF</sequence>
<dbReference type="AlphaFoldDB" id="A0A162A4M1"/>
<comment type="caution">
    <text evidence="9">The sequence shown here is derived from an EMBL/GenBank/DDBJ whole genome shotgun (WGS) entry which is preliminary data.</text>
</comment>